<dbReference type="Proteomes" id="UP000011602">
    <property type="component" value="Unassembled WGS sequence"/>
</dbReference>
<feature type="transmembrane region" description="Helical" evidence="1">
    <location>
        <begin position="341"/>
        <end position="365"/>
    </location>
</feature>
<keyword evidence="1" id="KW-0472">Membrane</keyword>
<comment type="caution">
    <text evidence="2">The sequence shown here is derived from an EMBL/GenBank/DDBJ whole genome shotgun (WGS) entry which is preliminary data.</text>
</comment>
<evidence type="ECO:0000256" key="1">
    <source>
        <dbReference type="SAM" id="Phobius"/>
    </source>
</evidence>
<feature type="transmembrane region" description="Helical" evidence="1">
    <location>
        <begin position="168"/>
        <end position="185"/>
    </location>
</feature>
<keyword evidence="1" id="KW-1133">Transmembrane helix</keyword>
<name>L9WHW0_9EURY</name>
<evidence type="ECO:0000313" key="2">
    <source>
        <dbReference type="EMBL" id="ELY48952.1"/>
    </source>
</evidence>
<keyword evidence="3" id="KW-1185">Reference proteome</keyword>
<keyword evidence="1" id="KW-0812">Transmembrane</keyword>
<feature type="transmembrane region" description="Helical" evidence="1">
    <location>
        <begin position="226"/>
        <end position="244"/>
    </location>
</feature>
<gene>
    <name evidence="2" type="ORF">C493_21186</name>
</gene>
<dbReference type="PATRIC" id="fig|1227499.3.peg.4345"/>
<sequence length="596" mass="63876">MKRSTLNITLAIGFLAVAVGILVARANPATNYEPSVYTGTPTITWLGLGLGLAIAVSIALACRGREQALGIALGGTVVTAIVSLPVIRNYRFSGMGDALSHLGWTRDIANAEMAPHELFYPAVHTIATAFHYVGGIPIERGLLFGMVVLFVPFLIFVPLIAREITGPGMAVGIAAIVSWMILPINNVATHMGVHTNSNALFLVPVVIFAFMAYLRRRATIERLPFGLSPFSLLIYLTAIGLLLVHPQHMIGVIALMGAIAGVQFLARRRFDDHPMLDHPTMYAHTVVLGVIFGLWALSNERFRNAATGLIAGLFQEDVGGGAEVDQREASFEAVGSSLGEMFVIMFGDLAVISLVVGLFVLLVWLGRSGLDPETKSFVNYFALALVPLTGLFLVYFLGTPTMAFRQIGFIAVILTVLAGVALARAIGALSGVITRPGGTAAGAVVLGVCLVLGLMTVFGSPIIYNPGQHVTDQKFSGYETALNDADQETPLVGMGYDPYRYDHGINGLEGVESLSSGAASSGVIDADEFENGSYSTAYNEVDYNFVVTDFDTTREIEIYQELHHSQDSLDTLETDSGADKVISNEEFRMYAVQGEE</sequence>
<organism evidence="2 3">
    <name type="scientific">Natronolimnohabitans innermongolicus JCM 12255</name>
    <dbReference type="NCBI Taxonomy" id="1227499"/>
    <lineage>
        <taxon>Archaea</taxon>
        <taxon>Methanobacteriati</taxon>
        <taxon>Methanobacteriota</taxon>
        <taxon>Stenosarchaea group</taxon>
        <taxon>Halobacteria</taxon>
        <taxon>Halobacteriales</taxon>
        <taxon>Natrialbaceae</taxon>
        <taxon>Natronolimnohabitans</taxon>
    </lineage>
</organism>
<proteinExistence type="predicted"/>
<accession>L9WHW0</accession>
<feature type="transmembrane region" description="Helical" evidence="1">
    <location>
        <begin position="279"/>
        <end position="297"/>
    </location>
</feature>
<feature type="transmembrane region" description="Helical" evidence="1">
    <location>
        <begin position="142"/>
        <end position="161"/>
    </location>
</feature>
<evidence type="ECO:0008006" key="4">
    <source>
        <dbReference type="Google" id="ProtNLM"/>
    </source>
</evidence>
<dbReference type="EMBL" id="AOHZ01000106">
    <property type="protein sequence ID" value="ELY48952.1"/>
    <property type="molecule type" value="Genomic_DNA"/>
</dbReference>
<feature type="transmembrane region" description="Helical" evidence="1">
    <location>
        <begin position="42"/>
        <end position="61"/>
    </location>
</feature>
<feature type="transmembrane region" description="Helical" evidence="1">
    <location>
        <begin position="250"/>
        <end position="267"/>
    </location>
</feature>
<feature type="transmembrane region" description="Helical" evidence="1">
    <location>
        <begin position="439"/>
        <end position="464"/>
    </location>
</feature>
<protein>
    <recommendedName>
        <fullName evidence="4">Glycosyltransferase RgtA/B/C/D-like domain-containing protein</fullName>
    </recommendedName>
</protein>
<feature type="transmembrane region" description="Helical" evidence="1">
    <location>
        <begin position="197"/>
        <end position="214"/>
    </location>
</feature>
<dbReference type="RefSeq" id="WP_007261483.1">
    <property type="nucleotide sequence ID" value="NZ_AOHZ01000106.1"/>
</dbReference>
<evidence type="ECO:0000313" key="3">
    <source>
        <dbReference type="Proteomes" id="UP000011602"/>
    </source>
</evidence>
<reference evidence="2 3" key="1">
    <citation type="journal article" date="2014" name="PLoS Genet.">
        <title>Phylogenetically driven sequencing of extremely halophilic archaea reveals strategies for static and dynamic osmo-response.</title>
        <authorList>
            <person name="Becker E.A."/>
            <person name="Seitzer P.M."/>
            <person name="Tritt A."/>
            <person name="Larsen D."/>
            <person name="Krusor M."/>
            <person name="Yao A.I."/>
            <person name="Wu D."/>
            <person name="Madern D."/>
            <person name="Eisen J.A."/>
            <person name="Darling A.E."/>
            <person name="Facciotti M.T."/>
        </authorList>
    </citation>
    <scope>NUCLEOTIDE SEQUENCE [LARGE SCALE GENOMIC DNA]</scope>
    <source>
        <strain evidence="2 3">JCM 12255</strain>
    </source>
</reference>
<feature type="transmembrane region" description="Helical" evidence="1">
    <location>
        <begin position="403"/>
        <end position="427"/>
    </location>
</feature>
<dbReference type="eggNOG" id="arCOG03185">
    <property type="taxonomic scope" value="Archaea"/>
</dbReference>
<dbReference type="AlphaFoldDB" id="L9WHW0"/>
<dbReference type="OrthoDB" id="137309at2157"/>
<feature type="transmembrane region" description="Helical" evidence="1">
    <location>
        <begin position="68"/>
        <end position="87"/>
    </location>
</feature>
<feature type="transmembrane region" description="Helical" evidence="1">
    <location>
        <begin position="377"/>
        <end position="397"/>
    </location>
</feature>